<accession>A0A1H6R844</accession>
<dbReference type="AlphaFoldDB" id="A0A1H6R844"/>
<proteinExistence type="predicted"/>
<keyword evidence="2" id="KW-0282">Flagellum</keyword>
<evidence type="ECO:0000313" key="2">
    <source>
        <dbReference type="EMBL" id="SEI48687.1"/>
    </source>
</evidence>
<dbReference type="OrthoDB" id="62189at2157"/>
<keyword evidence="2" id="KW-0969">Cilium</keyword>
<evidence type="ECO:0000313" key="3">
    <source>
        <dbReference type="Proteomes" id="UP000198888"/>
    </source>
</evidence>
<dbReference type="STRING" id="1073996.SAMN05444271_101162"/>
<keyword evidence="2" id="KW-0966">Cell projection</keyword>
<dbReference type="GO" id="GO:0097588">
    <property type="term" value="P:archaeal or bacterial-type flagellum-dependent cell motility"/>
    <property type="evidence" value="ECO:0007669"/>
    <property type="project" value="InterPro"/>
</dbReference>
<evidence type="ECO:0000256" key="1">
    <source>
        <dbReference type="SAM" id="Coils"/>
    </source>
</evidence>
<keyword evidence="1" id="KW-0175">Coiled coil</keyword>
<dbReference type="GO" id="GO:0005198">
    <property type="term" value="F:structural molecule activity"/>
    <property type="evidence" value="ECO:0007669"/>
    <property type="project" value="InterPro"/>
</dbReference>
<dbReference type="GeneID" id="35002590"/>
<dbReference type="PANTHER" id="PTHR42200:SF2">
    <property type="entry name" value="ARCHAEAL FLAGELLA-RELATED PROTEIN F"/>
    <property type="match status" value="1"/>
</dbReference>
<dbReference type="KEGG" id="hae:halTADL_1804"/>
<dbReference type="RefSeq" id="WP_089670663.1">
    <property type="nucleotide sequence ID" value="NZ_CP024845.1"/>
</dbReference>
<organism evidence="2 3">
    <name type="scientific">Halohasta litchfieldiae</name>
    <dbReference type="NCBI Taxonomy" id="1073996"/>
    <lineage>
        <taxon>Archaea</taxon>
        <taxon>Methanobacteriati</taxon>
        <taxon>Methanobacteriota</taxon>
        <taxon>Stenosarchaea group</taxon>
        <taxon>Halobacteria</taxon>
        <taxon>Halobacteriales</taxon>
        <taxon>Haloferacaceae</taxon>
        <taxon>Halohasta</taxon>
    </lineage>
</organism>
<feature type="coiled-coil region" evidence="1">
    <location>
        <begin position="34"/>
        <end position="61"/>
    </location>
</feature>
<dbReference type="Proteomes" id="UP000198888">
    <property type="component" value="Unassembled WGS sequence"/>
</dbReference>
<name>A0A1H6R844_9EURY</name>
<reference evidence="2 3" key="1">
    <citation type="submission" date="2016-10" db="EMBL/GenBank/DDBJ databases">
        <authorList>
            <person name="de Groot N.N."/>
        </authorList>
    </citation>
    <scope>NUCLEOTIDE SEQUENCE [LARGE SCALE GENOMIC DNA]</scope>
    <source>
        <strain evidence="2 3">DSM 22187</strain>
    </source>
</reference>
<sequence length="136" mass="14579">MGFSVSASTAIIFAGLFLATGIMYPAMSNGYEAVQDAEVDRDDAQLDMRNSEIEIDAISANSITVNNTGSTSLTVSNVDLVIDGEYQPRDTYDTSVDMDGSTDLWLPGESLVIDGFSSTNRIKVVTDHGLSVTREV</sequence>
<gene>
    <name evidence="2" type="ORF">SAMN05444271_101162</name>
</gene>
<dbReference type="InterPro" id="IPR002774">
    <property type="entry name" value="Flagellin_arc-type"/>
</dbReference>
<keyword evidence="3" id="KW-1185">Reference proteome</keyword>
<protein>
    <submittedName>
        <fullName evidence="2">Flagellar protein FlaF</fullName>
    </submittedName>
</protein>
<dbReference type="EMBL" id="FNYR01000001">
    <property type="protein sequence ID" value="SEI48687.1"/>
    <property type="molecule type" value="Genomic_DNA"/>
</dbReference>
<dbReference type="PANTHER" id="PTHR42200">
    <property type="entry name" value="ARCHAEAL FLAGELLA-RELATED PROTEIN F-RELATED"/>
    <property type="match status" value="1"/>
</dbReference>
<accession>A0A2H4Q2G9</accession>